<accession>A0A183CBA3</accession>
<dbReference type="InterPro" id="IPR025202">
    <property type="entry name" value="PLD-like_dom"/>
</dbReference>
<evidence type="ECO:0000256" key="1">
    <source>
        <dbReference type="SAM" id="Phobius"/>
    </source>
</evidence>
<feature type="transmembrane region" description="Helical" evidence="1">
    <location>
        <begin position="159"/>
        <end position="179"/>
    </location>
</feature>
<dbReference type="SMART" id="SM00155">
    <property type="entry name" value="PLDc"/>
    <property type="match status" value="1"/>
</dbReference>
<organism evidence="3 4">
    <name type="scientific">Globodera pallida</name>
    <name type="common">Potato cyst nematode worm</name>
    <name type="synonym">Heterodera pallida</name>
    <dbReference type="NCBI Taxonomy" id="36090"/>
    <lineage>
        <taxon>Eukaryota</taxon>
        <taxon>Metazoa</taxon>
        <taxon>Ecdysozoa</taxon>
        <taxon>Nematoda</taxon>
        <taxon>Chromadorea</taxon>
        <taxon>Rhabditida</taxon>
        <taxon>Tylenchina</taxon>
        <taxon>Tylenchomorpha</taxon>
        <taxon>Tylenchoidea</taxon>
        <taxon>Heteroderidae</taxon>
        <taxon>Heteroderinae</taxon>
        <taxon>Globodera</taxon>
    </lineage>
</organism>
<keyword evidence="3" id="KW-1185">Reference proteome</keyword>
<reference evidence="3" key="1">
    <citation type="submission" date="2014-05" db="EMBL/GenBank/DDBJ databases">
        <title>The genome and life-stage specific transcriptomes of Globodera pallida elucidate key aspects of plant parasitism by a cyst nematode.</title>
        <authorList>
            <person name="Cotton J.A."/>
            <person name="Lilley C.J."/>
            <person name="Jones L.M."/>
            <person name="Kikuchi T."/>
            <person name="Reid A.J."/>
            <person name="Thorpe P."/>
            <person name="Tsai I.J."/>
            <person name="Beasley H."/>
            <person name="Blok V."/>
            <person name="Cock P.J.A."/>
            <person name="Van den Akker S.E."/>
            <person name="Holroyd N."/>
            <person name="Hunt M."/>
            <person name="Mantelin S."/>
            <person name="Naghra H."/>
            <person name="Pain A."/>
            <person name="Palomares-Rius J.E."/>
            <person name="Zarowiecki M."/>
            <person name="Berriman M."/>
            <person name="Jones J.T."/>
            <person name="Urwin P.E."/>
        </authorList>
    </citation>
    <scope>NUCLEOTIDE SEQUENCE [LARGE SCALE GENOMIC DNA]</scope>
    <source>
        <strain evidence="3">Lindley</strain>
    </source>
</reference>
<dbReference type="Proteomes" id="UP000050741">
    <property type="component" value="Unassembled WGS sequence"/>
</dbReference>
<dbReference type="InterPro" id="IPR001736">
    <property type="entry name" value="PLipase_D/transphosphatidylase"/>
</dbReference>
<dbReference type="Pfam" id="PF13091">
    <property type="entry name" value="PLDc_2"/>
    <property type="match status" value="1"/>
</dbReference>
<keyword evidence="1" id="KW-1133">Transmembrane helix</keyword>
<sequence>MLCCMFRLSIWNKQVVCTNTTCTPCHILLAEMLSAAAAAAAQFLSVNHLTRLLRFHEGNLWRHCCPPSGDVVVPWRSGGDKIIAKVQISLEIRFPFLLIICTQTFLRHISSTVLEASVTKLSKKWKMLRPVGRTTAVTPNVQGEGDWKTKRSPSRKSRLPALPLLAALALFGIVTALLIQLPAFRVRSRIGTDGPVPIHQMDPQMIECAKTCRIELVETIPQNVSFYRHPTSTDQPILSSHSLAIPTSSAWMRLIGEAKHSLAIAAYKTSLRGKHVLGEQNRSNFSAHGEMVFDALLRAGLERGVGIRMVENAVAKDKGDNEDGFSLYRRGALARRLLNIQRIYHTGVMHSKFIVADGRHFYLGSANMDWRSLSQKMELGVMVRDCPCLAQDLLSIFEVYWRASDAKTATKMHAQVKKLPPAKFNPQRPLKLMDGEQLVELLELYGVAKKFLKCRGKENELR</sequence>
<dbReference type="PANTHER" id="PTHR10185:SF25">
    <property type="entry name" value="PLD PHOSPHODIESTERASE DOMAIN-CONTAINING PROTEIN"/>
    <property type="match status" value="1"/>
</dbReference>
<dbReference type="WBParaSite" id="GPLIN_001015400">
    <property type="protein sequence ID" value="GPLIN_001015400"/>
    <property type="gene ID" value="GPLIN_001015400"/>
</dbReference>
<evidence type="ECO:0000313" key="4">
    <source>
        <dbReference type="WBParaSite" id="GPLIN_001015400"/>
    </source>
</evidence>
<dbReference type="Gene3D" id="3.30.870.10">
    <property type="entry name" value="Endonuclease Chain A"/>
    <property type="match status" value="1"/>
</dbReference>
<feature type="domain" description="PLD phosphodiesterase" evidence="2">
    <location>
        <begin position="345"/>
        <end position="372"/>
    </location>
</feature>
<evidence type="ECO:0000259" key="2">
    <source>
        <dbReference type="PROSITE" id="PS50035"/>
    </source>
</evidence>
<dbReference type="SUPFAM" id="SSF56024">
    <property type="entry name" value="Phospholipase D/nuclease"/>
    <property type="match status" value="1"/>
</dbReference>
<dbReference type="PROSITE" id="PS50035">
    <property type="entry name" value="PLD"/>
    <property type="match status" value="1"/>
</dbReference>
<dbReference type="AlphaFoldDB" id="A0A183CBA3"/>
<name>A0A183CBA3_GLOPA</name>
<dbReference type="GO" id="GO:0003824">
    <property type="term" value="F:catalytic activity"/>
    <property type="evidence" value="ECO:0007669"/>
    <property type="project" value="InterPro"/>
</dbReference>
<evidence type="ECO:0000313" key="3">
    <source>
        <dbReference type="Proteomes" id="UP000050741"/>
    </source>
</evidence>
<proteinExistence type="predicted"/>
<protein>
    <submittedName>
        <fullName evidence="4">PLD phosphodiesterase domain-containing protein</fullName>
    </submittedName>
</protein>
<keyword evidence="1" id="KW-0472">Membrane</keyword>
<dbReference type="CDD" id="cd09106">
    <property type="entry name" value="PLDc_vPLD3_4_5_like_1"/>
    <property type="match status" value="1"/>
</dbReference>
<keyword evidence="1" id="KW-0812">Transmembrane</keyword>
<reference evidence="4" key="2">
    <citation type="submission" date="2016-06" db="UniProtKB">
        <authorList>
            <consortium name="WormBaseParasite"/>
        </authorList>
    </citation>
    <scope>IDENTIFICATION</scope>
</reference>
<dbReference type="PANTHER" id="PTHR10185">
    <property type="entry name" value="PHOSPHOLIPASE D - RELATED"/>
    <property type="match status" value="1"/>
</dbReference>
<dbReference type="InterPro" id="IPR050874">
    <property type="entry name" value="Diverse_PLD-related"/>
</dbReference>